<feature type="transmembrane region" description="Helical" evidence="6">
    <location>
        <begin position="355"/>
        <end position="377"/>
    </location>
</feature>
<proteinExistence type="predicted"/>
<dbReference type="InterPro" id="IPR050367">
    <property type="entry name" value="APC_superfamily"/>
</dbReference>
<feature type="transmembrane region" description="Helical" evidence="6">
    <location>
        <begin position="389"/>
        <end position="411"/>
    </location>
</feature>
<accession>A0A1G1WIS5</accession>
<dbReference type="PANTHER" id="PTHR42770">
    <property type="entry name" value="AMINO ACID TRANSPORTER-RELATED"/>
    <property type="match status" value="1"/>
</dbReference>
<evidence type="ECO:0000256" key="3">
    <source>
        <dbReference type="ARBA" id="ARBA00022692"/>
    </source>
</evidence>
<feature type="transmembrane region" description="Helical" evidence="6">
    <location>
        <begin position="201"/>
        <end position="219"/>
    </location>
</feature>
<feature type="transmembrane region" description="Helical" evidence="6">
    <location>
        <begin position="240"/>
        <end position="263"/>
    </location>
</feature>
<dbReference type="Pfam" id="PF13520">
    <property type="entry name" value="AA_permease_2"/>
    <property type="match status" value="1"/>
</dbReference>
<feature type="transmembrane region" description="Helical" evidence="6">
    <location>
        <begin position="130"/>
        <end position="151"/>
    </location>
</feature>
<sequence>MGLLQRAANSLSKLRVPRLKKELGLTDLVLIGIGGTIEASIFVLIAPGAAIAGRLLPFSFALGGILALAVALIYAEVSTSMPTEGADLRFIFKSFTSDLWSFITAWLVILGDLAYFALNLLGLALYVKAIFPINHLVFAAAVLLIVTIVNLRGVKRISSVENIITMTLLFFFAVFIGWAAFNNFPGLLAASPIGEAVNLHTLGTILAGTALIYTTFIGYEDITSVAGEVREPRKILPKALILTVGLTACLYLVISFLAVQIVPIDQLKTSESPLLLLAQKSNVPIFLVTLTAILAILSTIVVALLVASRKLFALSQEGYLKNWFGKVNRRGVPTWSILFCSVVAAMLLLTNSIKFVAYLGNSVYLVGIIATTIALIIMRNKDKGFDRWFRVPFFPILPILVIIVAAVILIFIEKEAILYMFLWAVVGGFIYFFTKVAKLS</sequence>
<name>A0A1G1WIS5_9BACT</name>
<dbReference type="EMBL" id="MHCU01000041">
    <property type="protein sequence ID" value="OGY27310.1"/>
    <property type="molecule type" value="Genomic_DNA"/>
</dbReference>
<reference evidence="7 8" key="1">
    <citation type="journal article" date="2016" name="Nat. Commun.">
        <title>Thousands of microbial genomes shed light on interconnected biogeochemical processes in an aquifer system.</title>
        <authorList>
            <person name="Anantharaman K."/>
            <person name="Brown C.T."/>
            <person name="Hug L.A."/>
            <person name="Sharon I."/>
            <person name="Castelle C.J."/>
            <person name="Probst A.J."/>
            <person name="Thomas B.C."/>
            <person name="Singh A."/>
            <person name="Wilkins M.J."/>
            <person name="Karaoz U."/>
            <person name="Brodie E.L."/>
            <person name="Williams K.H."/>
            <person name="Hubbard S.S."/>
            <person name="Banfield J.F."/>
        </authorList>
    </citation>
    <scope>NUCLEOTIDE SEQUENCE [LARGE SCALE GENOMIC DNA]</scope>
</reference>
<feature type="transmembrane region" description="Helical" evidence="6">
    <location>
        <begin position="98"/>
        <end position="118"/>
    </location>
</feature>
<gene>
    <name evidence="7" type="ORF">A2Z42_03615</name>
</gene>
<comment type="caution">
    <text evidence="7">The sequence shown here is derived from an EMBL/GenBank/DDBJ whole genome shotgun (WGS) entry which is preliminary data.</text>
</comment>
<dbReference type="Proteomes" id="UP000176645">
    <property type="component" value="Unassembled WGS sequence"/>
</dbReference>
<evidence type="ECO:0000256" key="4">
    <source>
        <dbReference type="ARBA" id="ARBA00022989"/>
    </source>
</evidence>
<protein>
    <recommendedName>
        <fullName evidence="9">Amino acid permease</fullName>
    </recommendedName>
</protein>
<evidence type="ECO:0000313" key="8">
    <source>
        <dbReference type="Proteomes" id="UP000176645"/>
    </source>
</evidence>
<evidence type="ECO:0000256" key="5">
    <source>
        <dbReference type="ARBA" id="ARBA00023136"/>
    </source>
</evidence>
<evidence type="ECO:0000256" key="1">
    <source>
        <dbReference type="ARBA" id="ARBA00004651"/>
    </source>
</evidence>
<feature type="transmembrane region" description="Helical" evidence="6">
    <location>
        <begin position="283"/>
        <end position="307"/>
    </location>
</feature>
<evidence type="ECO:0000256" key="2">
    <source>
        <dbReference type="ARBA" id="ARBA00022475"/>
    </source>
</evidence>
<dbReference type="GO" id="GO:0005886">
    <property type="term" value="C:plasma membrane"/>
    <property type="evidence" value="ECO:0007669"/>
    <property type="project" value="UniProtKB-SubCell"/>
</dbReference>
<keyword evidence="5 6" id="KW-0472">Membrane</keyword>
<dbReference type="AlphaFoldDB" id="A0A1G1WIS5"/>
<feature type="transmembrane region" description="Helical" evidence="6">
    <location>
        <begin position="58"/>
        <end position="77"/>
    </location>
</feature>
<dbReference type="Gene3D" id="1.20.1740.10">
    <property type="entry name" value="Amino acid/polyamine transporter I"/>
    <property type="match status" value="1"/>
</dbReference>
<keyword evidence="4 6" id="KW-1133">Transmembrane helix</keyword>
<keyword evidence="3 6" id="KW-0812">Transmembrane</keyword>
<dbReference type="PANTHER" id="PTHR42770:SF7">
    <property type="entry name" value="MEMBRANE PROTEIN"/>
    <property type="match status" value="1"/>
</dbReference>
<keyword evidence="2" id="KW-1003">Cell membrane</keyword>
<comment type="subcellular location">
    <subcellularLocation>
        <location evidence="1">Cell membrane</location>
        <topology evidence="1">Multi-pass membrane protein</topology>
    </subcellularLocation>
</comment>
<dbReference type="GO" id="GO:0022857">
    <property type="term" value="F:transmembrane transporter activity"/>
    <property type="evidence" value="ECO:0007669"/>
    <property type="project" value="InterPro"/>
</dbReference>
<dbReference type="InterPro" id="IPR002293">
    <property type="entry name" value="AA/rel_permease1"/>
</dbReference>
<feature type="transmembrane region" description="Helical" evidence="6">
    <location>
        <begin position="417"/>
        <end position="434"/>
    </location>
</feature>
<feature type="transmembrane region" description="Helical" evidence="6">
    <location>
        <begin position="163"/>
        <end position="181"/>
    </location>
</feature>
<evidence type="ECO:0008006" key="9">
    <source>
        <dbReference type="Google" id="ProtNLM"/>
    </source>
</evidence>
<evidence type="ECO:0000256" key="6">
    <source>
        <dbReference type="SAM" id="Phobius"/>
    </source>
</evidence>
<evidence type="ECO:0000313" key="7">
    <source>
        <dbReference type="EMBL" id="OGY27310.1"/>
    </source>
</evidence>
<feature type="transmembrane region" description="Helical" evidence="6">
    <location>
        <begin position="331"/>
        <end position="349"/>
    </location>
</feature>
<organism evidence="7 8">
    <name type="scientific">Candidatus Woykebacteria bacterium RBG_19FT_COMBO_43_10</name>
    <dbReference type="NCBI Taxonomy" id="1802598"/>
    <lineage>
        <taxon>Bacteria</taxon>
        <taxon>Candidatus Woykeibacteriota</taxon>
    </lineage>
</organism>
<dbReference type="PIRSF" id="PIRSF006060">
    <property type="entry name" value="AA_transporter"/>
    <property type="match status" value="1"/>
</dbReference>
<feature type="transmembrane region" description="Helical" evidence="6">
    <location>
        <begin position="28"/>
        <end position="52"/>
    </location>
</feature>